<reference evidence="7 8" key="1">
    <citation type="journal article" date="2021" name="Syst. Appl. Microbiol.">
        <title>Pseudomonas lalucatii sp. nov. isolated from Vallgornera, a karstic cave in Mallorca, Western Mediterranean.</title>
        <authorList>
            <person name="Busquets A."/>
            <person name="Mulet M."/>
            <person name="Gomila M."/>
            <person name="Garcia-Valdes E."/>
        </authorList>
    </citation>
    <scope>NUCLEOTIDE SEQUENCE [LARGE SCALE GENOMIC DNA]</scope>
    <source>
        <strain evidence="7 8">R1b54</strain>
    </source>
</reference>
<evidence type="ECO:0000313" key="8">
    <source>
        <dbReference type="Proteomes" id="UP001196601"/>
    </source>
</evidence>
<evidence type="ECO:0000259" key="6">
    <source>
        <dbReference type="Pfam" id="PF14748"/>
    </source>
</evidence>
<evidence type="ECO:0000256" key="3">
    <source>
        <dbReference type="ARBA" id="ARBA00023002"/>
    </source>
</evidence>
<evidence type="ECO:0000256" key="4">
    <source>
        <dbReference type="HAMAP-Rule" id="MF_01925"/>
    </source>
</evidence>
<comment type="subcellular location">
    <subcellularLocation>
        <location evidence="4">Cytoplasm</location>
    </subcellularLocation>
</comment>
<keyword evidence="8" id="KW-1185">Reference proteome</keyword>
<dbReference type="EMBL" id="JADPMV010000002">
    <property type="protein sequence ID" value="MBS7663505.1"/>
    <property type="molecule type" value="Genomic_DNA"/>
</dbReference>
<dbReference type="Proteomes" id="UP001196601">
    <property type="component" value="Unassembled WGS sequence"/>
</dbReference>
<comment type="similarity">
    <text evidence="1 4">Belongs to the pyrroline-5-carboxylate reductase family.</text>
</comment>
<dbReference type="SUPFAM" id="SSF51735">
    <property type="entry name" value="NAD(P)-binding Rossmann-fold domains"/>
    <property type="match status" value="1"/>
</dbReference>
<name>A0ABS5Q402_9PSED</name>
<comment type="function">
    <text evidence="4">Catalyzes the reduction of 1-pyrroline-5-carboxylate (PCA) to L-proline.</text>
</comment>
<dbReference type="InterPro" id="IPR008927">
    <property type="entry name" value="6-PGluconate_DH-like_C_sf"/>
</dbReference>
<keyword evidence="3 4" id="KW-0560">Oxidoreductase</keyword>
<dbReference type="Pfam" id="PF03807">
    <property type="entry name" value="F420_oxidored"/>
    <property type="match status" value="1"/>
</dbReference>
<dbReference type="InterPro" id="IPR036291">
    <property type="entry name" value="NAD(P)-bd_dom_sf"/>
</dbReference>
<dbReference type="PIRSF" id="PIRSF000193">
    <property type="entry name" value="Pyrrol-5-carb_rd"/>
    <property type="match status" value="1"/>
</dbReference>
<protein>
    <recommendedName>
        <fullName evidence="4">Pyrroline-5-carboxylate reductase</fullName>
        <shortName evidence="4">P5C reductase</shortName>
        <shortName evidence="4">P5CR</shortName>
        <ecNumber evidence="4">1.5.1.2</ecNumber>
    </recommendedName>
    <alternativeName>
        <fullName evidence="4">PCA reductase</fullName>
    </alternativeName>
</protein>
<comment type="pathway">
    <text evidence="4">Amino-acid biosynthesis; L-proline biosynthesis; L-proline from L-glutamate 5-semialdehyde: step 1/1.</text>
</comment>
<dbReference type="SUPFAM" id="SSF48179">
    <property type="entry name" value="6-phosphogluconate dehydrogenase C-terminal domain-like"/>
    <property type="match status" value="1"/>
</dbReference>
<dbReference type="RefSeq" id="WP_213640892.1">
    <property type="nucleotide sequence ID" value="NZ_JADPMV010000002.1"/>
</dbReference>
<feature type="domain" description="Pyrroline-5-carboxylate reductase catalytic N-terminal" evidence="5">
    <location>
        <begin position="7"/>
        <end position="96"/>
    </location>
</feature>
<evidence type="ECO:0000259" key="5">
    <source>
        <dbReference type="Pfam" id="PF03807"/>
    </source>
</evidence>
<dbReference type="HAMAP" id="MF_01925">
    <property type="entry name" value="P5C_reductase"/>
    <property type="match status" value="1"/>
</dbReference>
<dbReference type="Gene3D" id="1.10.3730.10">
    <property type="entry name" value="ProC C-terminal domain-like"/>
    <property type="match status" value="1"/>
</dbReference>
<evidence type="ECO:0000256" key="1">
    <source>
        <dbReference type="ARBA" id="ARBA00005525"/>
    </source>
</evidence>
<evidence type="ECO:0000313" key="7">
    <source>
        <dbReference type="EMBL" id="MBS7663505.1"/>
    </source>
</evidence>
<dbReference type="InterPro" id="IPR000304">
    <property type="entry name" value="Pyrroline-COOH_reductase"/>
</dbReference>
<proteinExistence type="inferred from homology"/>
<accession>A0ABS5Q402</accession>
<comment type="catalytic activity">
    <reaction evidence="4">
        <text>L-proline + NADP(+) = (S)-1-pyrroline-5-carboxylate + NADPH + 2 H(+)</text>
        <dbReference type="Rhea" id="RHEA:14109"/>
        <dbReference type="ChEBI" id="CHEBI:15378"/>
        <dbReference type="ChEBI" id="CHEBI:17388"/>
        <dbReference type="ChEBI" id="CHEBI:57783"/>
        <dbReference type="ChEBI" id="CHEBI:58349"/>
        <dbReference type="ChEBI" id="CHEBI:60039"/>
        <dbReference type="EC" id="1.5.1.2"/>
    </reaction>
</comment>
<dbReference type="Pfam" id="PF14748">
    <property type="entry name" value="P5CR_dimer"/>
    <property type="match status" value="1"/>
</dbReference>
<organism evidence="7 8">
    <name type="scientific">Pseudomonas lalucatii</name>
    <dbReference type="NCBI Taxonomy" id="1424203"/>
    <lineage>
        <taxon>Bacteria</taxon>
        <taxon>Pseudomonadati</taxon>
        <taxon>Pseudomonadota</taxon>
        <taxon>Gammaproteobacteria</taxon>
        <taxon>Pseudomonadales</taxon>
        <taxon>Pseudomonadaceae</taxon>
        <taxon>Pseudomonas</taxon>
    </lineage>
</organism>
<gene>
    <name evidence="4" type="primary">proC</name>
    <name evidence="7" type="ORF">I0D00_16380</name>
</gene>
<keyword evidence="4" id="KW-0028">Amino-acid biosynthesis</keyword>
<evidence type="ECO:0000256" key="2">
    <source>
        <dbReference type="ARBA" id="ARBA00022857"/>
    </source>
</evidence>
<keyword evidence="4" id="KW-0641">Proline biosynthesis</keyword>
<dbReference type="Gene3D" id="3.40.50.720">
    <property type="entry name" value="NAD(P)-binding Rossmann-like Domain"/>
    <property type="match status" value="1"/>
</dbReference>
<feature type="domain" description="Pyrroline-5-carboxylate reductase dimerisation" evidence="6">
    <location>
        <begin position="159"/>
        <end position="263"/>
    </location>
</feature>
<dbReference type="PANTHER" id="PTHR11645">
    <property type="entry name" value="PYRROLINE-5-CARBOXYLATE REDUCTASE"/>
    <property type="match status" value="1"/>
</dbReference>
<dbReference type="EC" id="1.5.1.2" evidence="4"/>
<dbReference type="PANTHER" id="PTHR11645:SF0">
    <property type="entry name" value="PYRROLINE-5-CARBOXYLATE REDUCTASE 3"/>
    <property type="match status" value="1"/>
</dbReference>
<comment type="catalytic activity">
    <reaction evidence="4">
        <text>L-proline + NAD(+) = (S)-1-pyrroline-5-carboxylate + NADH + 2 H(+)</text>
        <dbReference type="Rhea" id="RHEA:14105"/>
        <dbReference type="ChEBI" id="CHEBI:15378"/>
        <dbReference type="ChEBI" id="CHEBI:17388"/>
        <dbReference type="ChEBI" id="CHEBI:57540"/>
        <dbReference type="ChEBI" id="CHEBI:57945"/>
        <dbReference type="ChEBI" id="CHEBI:60039"/>
        <dbReference type="EC" id="1.5.1.2"/>
    </reaction>
</comment>
<keyword evidence="4" id="KW-0963">Cytoplasm</keyword>
<keyword evidence="2 4" id="KW-0521">NADP</keyword>
<comment type="caution">
    <text evidence="7">The sequence shown here is derived from an EMBL/GenBank/DDBJ whole genome shotgun (WGS) entry which is preliminary data.</text>
</comment>
<dbReference type="InterPro" id="IPR028939">
    <property type="entry name" value="P5C_Rdtase_cat_N"/>
</dbReference>
<dbReference type="InterPro" id="IPR029036">
    <property type="entry name" value="P5CR_dimer"/>
</dbReference>
<sequence length="272" mass="27991">MAQAMTFGIIGGGGWLGRAIGGAMLEKGVLAPAGLILSSRSGRIEGFAAWPGVRMTRDNRELAASADIIVLSVRPEQFADVHIDAADKLVISFMAGVSVDTLSARTGSRRVIRAMPNAAAEIGQCYTPWFATEAVSAADKAFTQAMFEACGGADEVASEADLDYLTGLVGSGAAYPALLAEAMLGHALARGIPRQVAENAVRGVVVGASQLLGRDGMPPAAMVQAMLDYRGTTAAGLQAMLDAGFGRAVEAGLDAAETAARRMQAEYSAPAE</sequence>